<keyword evidence="6 13" id="KW-0732">Signal</keyword>
<feature type="domain" description="Leucine-rich repeat-containing N-terminal plant-type" evidence="14">
    <location>
        <begin position="35"/>
        <end position="70"/>
    </location>
</feature>
<dbReference type="Gene3D" id="3.80.10.10">
    <property type="entry name" value="Ribonuclease Inhibitor"/>
    <property type="match status" value="5"/>
</dbReference>
<evidence type="ECO:0000259" key="15">
    <source>
        <dbReference type="Pfam" id="PF23598"/>
    </source>
</evidence>
<keyword evidence="5 12" id="KW-0812">Transmembrane</keyword>
<sequence>MERISILGFILAIFYFITIQLACNARTHIGNNVLSEQEALINFKGGLKDPNNRLSSWKGSNYCYWQGITCENGTGFVISINLHNPYPHENVYENWSSMNLSGEIRPSLVRLKSLKHLDLSFNSFQAIPIPQFFGSLKNLLYLNLSSAGFSGAIPSNLGNLSSLQYLDLSSEYPNDINFGYSNDLSIGNIEWMIGLVSLKYLGMDYVNLSLVGSQWIEVLNKLPILTELHLDGCSLFGSILSPSFVNFTSLRVISISSNQFFSMFPKWLLNVSNLGSIDMSYNQLHGRIPLSLGELPNLQYIDLFENHNLRGSISQLLRKSWKKIEVLHLGFNKLHGSIPSSIGNFCNLKYLDLSGNHLNGSLPEIIKGSETCSSKSPLLNLRELHLSWNQLMGKLPNWLGELKNLRGLYLSDNKLEGPIPASLWTLQHLEYLYLRLNKLNGTLPDSIGQLSQLRYLDLRKLEYLHMESNSFDLNVSSNWVPPFQANYLNMGSCHLGPSFPAWLQSQKNLWYLDFSNDNISGLIPNWFWNISFNLHHLNLSHNQLQGQLPNSLNFSIGDAYISFSFNRFEGPIPFSIKGVKRLDLSHNKFSGPIPLSRGESMLGLSSLLLSNNQITGAIMLAIGKSMPDLSYLSLSSNQITGAIPSNIGESLPNLVFLSLSGNRITGTIPDSIGHLTSLEVIDFSRNNLTGSIPSIINNCSGLFVLDLGNNNLSGMLPKSLGQLQLLKSLHLNHNKLSGEFPSSLQNLTGLEVLDLSYNRLSGQFPAWIGAAFINLVILNLRSNLFSGRLPSQLSNLSSLHVLDLAKNNLVGEIPVTLVELKAMAQEQLNIYQLNVNGSSLYEERLVVTTKGQNLEYTRALSLVVSIDLSDNNLSGEFPQGISRLIGLVVLNLSRNHITGQIPESISLLHQLSSLDLSSNKLSGTIPSSMPSLTFLSYLNLSNNNFFGKIPFTGQMTTFTESAFVENPDLCGAPLVTKCQDGDPNKKQSANEDKNDDGYIDQWFYLSIGLGFAIGILVPYFVLATRKSWCEAYFNFVDKIVKWLLRGRTTYDKDRL</sequence>
<dbReference type="FunFam" id="3.80.10.10:FF:001347">
    <property type="entry name" value="LRR receptor-like serine/threonine-protein kinase GSO2"/>
    <property type="match status" value="1"/>
</dbReference>
<evidence type="ECO:0000256" key="9">
    <source>
        <dbReference type="ARBA" id="ARBA00023136"/>
    </source>
</evidence>
<dbReference type="Pfam" id="PF13855">
    <property type="entry name" value="LRR_8"/>
    <property type="match status" value="2"/>
</dbReference>
<dbReference type="InterPro" id="IPR001611">
    <property type="entry name" value="Leu-rich_rpt"/>
</dbReference>
<proteinExistence type="inferred from homology"/>
<evidence type="ECO:0000256" key="3">
    <source>
        <dbReference type="ARBA" id="ARBA00022475"/>
    </source>
</evidence>
<keyword evidence="8 12" id="KW-1133">Transmembrane helix</keyword>
<evidence type="ECO:0000256" key="4">
    <source>
        <dbReference type="ARBA" id="ARBA00022614"/>
    </source>
</evidence>
<dbReference type="PANTHER" id="PTHR48052:SF8">
    <property type="entry name" value="LRR RECEPTOR-LIKE SERINE_THREONINE-PROTEIN KINASE FLS2"/>
    <property type="match status" value="1"/>
</dbReference>
<dbReference type="Pfam" id="PF00560">
    <property type="entry name" value="LRR_1"/>
    <property type="match status" value="13"/>
</dbReference>
<keyword evidence="10" id="KW-0675">Receptor</keyword>
<keyword evidence="7" id="KW-0677">Repeat</keyword>
<dbReference type="SUPFAM" id="SSF52047">
    <property type="entry name" value="RNI-like"/>
    <property type="match status" value="3"/>
</dbReference>
<evidence type="ECO:0000256" key="7">
    <source>
        <dbReference type="ARBA" id="ARBA00022737"/>
    </source>
</evidence>
<evidence type="ECO:0000256" key="2">
    <source>
        <dbReference type="ARBA" id="ARBA00009592"/>
    </source>
</evidence>
<evidence type="ECO:0000256" key="13">
    <source>
        <dbReference type="SAM" id="SignalP"/>
    </source>
</evidence>
<dbReference type="SMART" id="SM00365">
    <property type="entry name" value="LRR_SD22"/>
    <property type="match status" value="9"/>
</dbReference>
<keyword evidence="11" id="KW-0325">Glycoprotein</keyword>
<protein>
    <submittedName>
        <fullName evidence="16">Uncharacterized protein</fullName>
    </submittedName>
</protein>
<keyword evidence="4" id="KW-0433">Leucine-rich repeat</keyword>
<comment type="similarity">
    <text evidence="2">Belongs to the RLP family.</text>
</comment>
<dbReference type="PROSITE" id="PS51450">
    <property type="entry name" value="LRR"/>
    <property type="match status" value="3"/>
</dbReference>
<dbReference type="InterPro" id="IPR032675">
    <property type="entry name" value="LRR_dom_sf"/>
</dbReference>
<comment type="caution">
    <text evidence="16">The sequence shown here is derived from an EMBL/GenBank/DDBJ whole genome shotgun (WGS) entry which is preliminary data.</text>
</comment>
<keyword evidence="3" id="KW-1003">Cell membrane</keyword>
<gene>
    <name evidence="16" type="ORF">PVL29_012233</name>
</gene>
<accession>A0AA38ZR31</accession>
<dbReference type="Pfam" id="PF23598">
    <property type="entry name" value="LRR_14"/>
    <property type="match status" value="1"/>
</dbReference>
<evidence type="ECO:0000313" key="17">
    <source>
        <dbReference type="Proteomes" id="UP001168098"/>
    </source>
</evidence>
<dbReference type="SUPFAM" id="SSF52058">
    <property type="entry name" value="L domain-like"/>
    <property type="match status" value="1"/>
</dbReference>
<dbReference type="AlphaFoldDB" id="A0AA38ZR31"/>
<keyword evidence="9 12" id="KW-0472">Membrane</keyword>
<feature type="transmembrane region" description="Helical" evidence="12">
    <location>
        <begin position="1002"/>
        <end position="1022"/>
    </location>
</feature>
<name>A0AA38ZR31_VITRO</name>
<comment type="subcellular location">
    <subcellularLocation>
        <location evidence="1">Cell membrane</location>
        <topology evidence="1">Single-pass type I membrane protein</topology>
    </subcellularLocation>
</comment>
<dbReference type="PANTHER" id="PTHR48052">
    <property type="entry name" value="UNNAMED PRODUCT"/>
    <property type="match status" value="1"/>
</dbReference>
<evidence type="ECO:0000256" key="1">
    <source>
        <dbReference type="ARBA" id="ARBA00004251"/>
    </source>
</evidence>
<dbReference type="Pfam" id="PF08263">
    <property type="entry name" value="LRRNT_2"/>
    <property type="match status" value="1"/>
</dbReference>
<evidence type="ECO:0000256" key="8">
    <source>
        <dbReference type="ARBA" id="ARBA00022989"/>
    </source>
</evidence>
<feature type="chain" id="PRO_5041395336" evidence="13">
    <location>
        <begin position="26"/>
        <end position="1055"/>
    </location>
</feature>
<evidence type="ECO:0000256" key="6">
    <source>
        <dbReference type="ARBA" id="ARBA00022729"/>
    </source>
</evidence>
<dbReference type="InterPro" id="IPR003591">
    <property type="entry name" value="Leu-rich_rpt_typical-subtyp"/>
</dbReference>
<dbReference type="FunFam" id="3.80.10.10:FF:001646">
    <property type="entry name" value="Putative inactive leucine-rich repeat receptor-like protein kinase"/>
    <property type="match status" value="1"/>
</dbReference>
<reference evidence="16 17" key="1">
    <citation type="journal article" date="2023" name="BMC Biotechnol.">
        <title>Vitis rotundifolia cv Carlos genome sequencing.</title>
        <authorList>
            <person name="Huff M."/>
            <person name="Hulse-Kemp A."/>
            <person name="Scheffler B."/>
            <person name="Youngblood R."/>
            <person name="Simpson S."/>
            <person name="Babiker E."/>
            <person name="Staton M."/>
        </authorList>
    </citation>
    <scope>NUCLEOTIDE SEQUENCE [LARGE SCALE GENOMIC DNA]</scope>
    <source>
        <tissue evidence="16">Leaf</tissue>
    </source>
</reference>
<dbReference type="Proteomes" id="UP001168098">
    <property type="component" value="Unassembled WGS sequence"/>
</dbReference>
<evidence type="ECO:0000256" key="11">
    <source>
        <dbReference type="ARBA" id="ARBA00023180"/>
    </source>
</evidence>
<dbReference type="PRINTS" id="PR00019">
    <property type="entry name" value="LEURICHRPT"/>
</dbReference>
<evidence type="ECO:0000256" key="5">
    <source>
        <dbReference type="ARBA" id="ARBA00022692"/>
    </source>
</evidence>
<dbReference type="InterPro" id="IPR013210">
    <property type="entry name" value="LRR_N_plant-typ"/>
</dbReference>
<feature type="signal peptide" evidence="13">
    <location>
        <begin position="1"/>
        <end position="25"/>
    </location>
</feature>
<dbReference type="GO" id="GO:0005886">
    <property type="term" value="C:plasma membrane"/>
    <property type="evidence" value="ECO:0007669"/>
    <property type="project" value="UniProtKB-SubCell"/>
</dbReference>
<organism evidence="16 17">
    <name type="scientific">Vitis rotundifolia</name>
    <name type="common">Muscadine grape</name>
    <dbReference type="NCBI Taxonomy" id="103349"/>
    <lineage>
        <taxon>Eukaryota</taxon>
        <taxon>Viridiplantae</taxon>
        <taxon>Streptophyta</taxon>
        <taxon>Embryophyta</taxon>
        <taxon>Tracheophyta</taxon>
        <taxon>Spermatophyta</taxon>
        <taxon>Magnoliopsida</taxon>
        <taxon>eudicotyledons</taxon>
        <taxon>Gunneridae</taxon>
        <taxon>Pentapetalae</taxon>
        <taxon>rosids</taxon>
        <taxon>Vitales</taxon>
        <taxon>Vitaceae</taxon>
        <taxon>Viteae</taxon>
        <taxon>Vitis</taxon>
    </lineage>
</organism>
<evidence type="ECO:0000313" key="16">
    <source>
        <dbReference type="EMBL" id="KAJ9693380.1"/>
    </source>
</evidence>
<dbReference type="FunFam" id="3.80.10.10:FF:000129">
    <property type="entry name" value="Leucine-rich repeat receptor-like kinase"/>
    <property type="match status" value="1"/>
</dbReference>
<evidence type="ECO:0000259" key="14">
    <source>
        <dbReference type="Pfam" id="PF08263"/>
    </source>
</evidence>
<dbReference type="FunFam" id="3.80.10.10:FF:000095">
    <property type="entry name" value="LRR receptor-like serine/threonine-protein kinase GSO1"/>
    <property type="match status" value="1"/>
</dbReference>
<evidence type="ECO:0000256" key="12">
    <source>
        <dbReference type="SAM" id="Phobius"/>
    </source>
</evidence>
<dbReference type="FunFam" id="3.80.10.10:FF:000111">
    <property type="entry name" value="LRR receptor-like serine/threonine-protein kinase ERECTA"/>
    <property type="match status" value="1"/>
</dbReference>
<dbReference type="EMBL" id="JARBHA010000009">
    <property type="protein sequence ID" value="KAJ9693380.1"/>
    <property type="molecule type" value="Genomic_DNA"/>
</dbReference>
<dbReference type="SMART" id="SM00369">
    <property type="entry name" value="LRR_TYP"/>
    <property type="match status" value="12"/>
</dbReference>
<evidence type="ECO:0000256" key="10">
    <source>
        <dbReference type="ARBA" id="ARBA00023170"/>
    </source>
</evidence>
<dbReference type="InterPro" id="IPR055414">
    <property type="entry name" value="LRR_R13L4/SHOC2-like"/>
</dbReference>
<feature type="domain" description="Disease resistance R13L4/SHOC-2-like LRR" evidence="15">
    <location>
        <begin position="107"/>
        <end position="308"/>
    </location>
</feature>
<keyword evidence="17" id="KW-1185">Reference proteome</keyword>